<keyword evidence="4" id="KW-0548">Nucleotidyltransferase</keyword>
<evidence type="ECO:0000256" key="4">
    <source>
        <dbReference type="ARBA" id="ARBA00022695"/>
    </source>
</evidence>
<dbReference type="InterPro" id="IPR000768">
    <property type="entry name" value="ART"/>
</dbReference>
<evidence type="ECO:0000256" key="5">
    <source>
        <dbReference type="ARBA" id="ARBA00047597"/>
    </source>
</evidence>
<keyword evidence="6" id="KW-0520">NAD</keyword>
<keyword evidence="2 6" id="KW-0328">Glycosyltransferase</keyword>
<keyword evidence="3 6" id="KW-0808">Transferase</keyword>
<comment type="catalytic activity">
    <reaction evidence="5 6">
        <text>L-arginyl-[protein] + NAD(+) = N(omega)-(ADP-D-ribosyl)-L-arginyl-[protein] + nicotinamide + H(+)</text>
        <dbReference type="Rhea" id="RHEA:19149"/>
        <dbReference type="Rhea" id="RHEA-COMP:10532"/>
        <dbReference type="Rhea" id="RHEA-COMP:15087"/>
        <dbReference type="ChEBI" id="CHEBI:15378"/>
        <dbReference type="ChEBI" id="CHEBI:17154"/>
        <dbReference type="ChEBI" id="CHEBI:29965"/>
        <dbReference type="ChEBI" id="CHEBI:57540"/>
        <dbReference type="ChEBI" id="CHEBI:142554"/>
        <dbReference type="EC" id="2.4.2.31"/>
    </reaction>
</comment>
<keyword evidence="6" id="KW-0521">NADP</keyword>
<dbReference type="EC" id="2.4.2.31" evidence="6"/>
<evidence type="ECO:0000313" key="9">
    <source>
        <dbReference type="Proteomes" id="UP000663860"/>
    </source>
</evidence>
<protein>
    <recommendedName>
        <fullName evidence="6">NAD(P)(+)--arginine ADP-ribosyltransferase</fullName>
        <ecNumber evidence="6">2.4.2.31</ecNumber>
    </recommendedName>
    <alternativeName>
        <fullName evidence="6">Mono(ADP-ribosyl)transferase</fullName>
    </alternativeName>
</protein>
<dbReference type="SUPFAM" id="SSF56399">
    <property type="entry name" value="ADP-ribosylation"/>
    <property type="match status" value="1"/>
</dbReference>
<name>A0A814VZ01_9BILA</name>
<dbReference type="Proteomes" id="UP000663860">
    <property type="component" value="Unassembled WGS sequence"/>
</dbReference>
<evidence type="ECO:0000313" key="8">
    <source>
        <dbReference type="EMBL" id="CAF3924030.1"/>
    </source>
</evidence>
<accession>A0A814VZ01</accession>
<comment type="caution">
    <text evidence="7">The sequence shown here is derived from an EMBL/GenBank/DDBJ whole genome shotgun (WGS) entry which is preliminary data.</text>
</comment>
<dbReference type="GO" id="GO:0106274">
    <property type="term" value="F:NAD+-protein-arginine ADP-ribosyltransferase activity"/>
    <property type="evidence" value="ECO:0007669"/>
    <property type="project" value="UniProtKB-EC"/>
</dbReference>
<evidence type="ECO:0000313" key="7">
    <source>
        <dbReference type="EMBL" id="CAF1194630.1"/>
    </source>
</evidence>
<dbReference type="Pfam" id="PF01129">
    <property type="entry name" value="ART"/>
    <property type="match status" value="1"/>
</dbReference>
<sequence>MWYPYYNVPLMNDPRQQYYGMGSINSDKSLHISNRVFGKAFGSVRQPVNRLFMEIMPVYPQIFSNNSSNHIRLLDTVAIFQPVKTFGPNYANCCVGAPSEEEKNFDIVDCVKRYTSEGGWLCSKINTALNSDSQQLCSYEYSSYIKQLKYSIWNSPMRFSGTVFRGVELSSKEIELYEASTGPFFIPSFVSTSKTQSKAFNDKNVLLHIEISPHVRKFCMEMTPPFSDYDEDEILISCYSVYLYERTQKSNNQRIIKLRRLDFKTHYNGYVHS</sequence>
<reference evidence="7" key="1">
    <citation type="submission" date="2021-02" db="EMBL/GenBank/DDBJ databases">
        <authorList>
            <person name="Nowell W R."/>
        </authorList>
    </citation>
    <scope>NUCLEOTIDE SEQUENCE</scope>
</reference>
<dbReference type="Gene3D" id="3.90.176.10">
    <property type="entry name" value="Toxin ADP-ribosyltransferase, Chain A, domain 1"/>
    <property type="match status" value="1"/>
</dbReference>
<evidence type="ECO:0000256" key="6">
    <source>
        <dbReference type="RuleBase" id="RU361228"/>
    </source>
</evidence>
<dbReference type="AlphaFoldDB" id="A0A814VZ01"/>
<comment type="similarity">
    <text evidence="1 6">Belongs to the Arg-specific ADP-ribosyltransferase family.</text>
</comment>
<dbReference type="Proteomes" id="UP000663868">
    <property type="component" value="Unassembled WGS sequence"/>
</dbReference>
<proteinExistence type="inferred from homology"/>
<dbReference type="GO" id="GO:0016779">
    <property type="term" value="F:nucleotidyltransferase activity"/>
    <property type="evidence" value="ECO:0007669"/>
    <property type="project" value="UniProtKB-KW"/>
</dbReference>
<evidence type="ECO:0000256" key="1">
    <source>
        <dbReference type="ARBA" id="ARBA00009558"/>
    </source>
</evidence>
<organism evidence="7 9">
    <name type="scientific">Adineta steineri</name>
    <dbReference type="NCBI Taxonomy" id="433720"/>
    <lineage>
        <taxon>Eukaryota</taxon>
        <taxon>Metazoa</taxon>
        <taxon>Spiralia</taxon>
        <taxon>Gnathifera</taxon>
        <taxon>Rotifera</taxon>
        <taxon>Eurotatoria</taxon>
        <taxon>Bdelloidea</taxon>
        <taxon>Adinetida</taxon>
        <taxon>Adinetidae</taxon>
        <taxon>Adineta</taxon>
    </lineage>
</organism>
<dbReference type="EMBL" id="CAJNOE010000398">
    <property type="protein sequence ID" value="CAF1194630.1"/>
    <property type="molecule type" value="Genomic_DNA"/>
</dbReference>
<gene>
    <name evidence="7" type="ORF">IZO911_LOCUS28245</name>
    <name evidence="8" type="ORF">KXQ929_LOCUS24071</name>
</gene>
<evidence type="ECO:0000256" key="3">
    <source>
        <dbReference type="ARBA" id="ARBA00022679"/>
    </source>
</evidence>
<dbReference type="EMBL" id="CAJOBB010001963">
    <property type="protein sequence ID" value="CAF3924030.1"/>
    <property type="molecule type" value="Genomic_DNA"/>
</dbReference>
<evidence type="ECO:0000256" key="2">
    <source>
        <dbReference type="ARBA" id="ARBA00022676"/>
    </source>
</evidence>